<dbReference type="GO" id="GO:0005829">
    <property type="term" value="C:cytosol"/>
    <property type="evidence" value="ECO:0007669"/>
    <property type="project" value="TreeGrafter"/>
</dbReference>
<dbReference type="InterPro" id="IPR011008">
    <property type="entry name" value="Dimeric_a/b-barrel"/>
</dbReference>
<keyword evidence="6" id="KW-1185">Reference proteome</keyword>
<dbReference type="InterPro" id="IPR036390">
    <property type="entry name" value="WH_DNA-bd_sf"/>
</dbReference>
<evidence type="ECO:0000313" key="6">
    <source>
        <dbReference type="Proteomes" id="UP001321047"/>
    </source>
</evidence>
<dbReference type="PANTHER" id="PTHR30154:SF34">
    <property type="entry name" value="TRANSCRIPTIONAL REGULATOR AZLB"/>
    <property type="match status" value="1"/>
</dbReference>
<evidence type="ECO:0000313" key="5">
    <source>
        <dbReference type="EMBL" id="MCU4753941.1"/>
    </source>
</evidence>
<dbReference type="Proteomes" id="UP001321047">
    <property type="component" value="Unassembled WGS sequence"/>
</dbReference>
<reference evidence="5 6" key="1">
    <citation type="submission" date="2022-09" db="EMBL/GenBank/DDBJ databases">
        <title>Enrichment on poylsaccharides allowed isolation of novel metabolic and taxonomic groups of Haloarchaea.</title>
        <authorList>
            <person name="Sorokin D.Y."/>
            <person name="Elcheninov A.G."/>
            <person name="Khizhniak T.V."/>
            <person name="Kolganova T.V."/>
            <person name="Kublanov I.V."/>
        </authorList>
    </citation>
    <scope>NUCLEOTIDE SEQUENCE [LARGE SCALE GENOMIC DNA]</scope>
    <source>
        <strain evidence="5 6">AArc-curdl1</strain>
    </source>
</reference>
<dbReference type="InterPro" id="IPR036388">
    <property type="entry name" value="WH-like_DNA-bd_sf"/>
</dbReference>
<dbReference type="AlphaFoldDB" id="A0AAP3E7T0"/>
<dbReference type="Pfam" id="PF13412">
    <property type="entry name" value="HTH_24"/>
    <property type="match status" value="1"/>
</dbReference>
<dbReference type="RefSeq" id="WP_342810244.1">
    <property type="nucleotide sequence ID" value="NZ_JAOPJZ010000025.1"/>
</dbReference>
<dbReference type="EMBL" id="JAOPJZ010000025">
    <property type="protein sequence ID" value="MCU4753941.1"/>
    <property type="molecule type" value="Genomic_DNA"/>
</dbReference>
<dbReference type="InterPro" id="IPR019888">
    <property type="entry name" value="Tscrpt_reg_AsnC-like"/>
</dbReference>
<dbReference type="GO" id="GO:0043565">
    <property type="term" value="F:sequence-specific DNA binding"/>
    <property type="evidence" value="ECO:0007669"/>
    <property type="project" value="InterPro"/>
</dbReference>
<dbReference type="GO" id="GO:0043200">
    <property type="term" value="P:response to amino acid"/>
    <property type="evidence" value="ECO:0007669"/>
    <property type="project" value="TreeGrafter"/>
</dbReference>
<dbReference type="Pfam" id="PF01037">
    <property type="entry name" value="AsnC_trans_reg"/>
    <property type="match status" value="1"/>
</dbReference>
<comment type="caution">
    <text evidence="5">The sequence shown here is derived from an EMBL/GenBank/DDBJ whole genome shotgun (WGS) entry which is preliminary data.</text>
</comment>
<protein>
    <submittedName>
        <fullName evidence="5">Lrp/AsnC family transcriptional regulator</fullName>
    </submittedName>
</protein>
<dbReference type="FunFam" id="1.10.10.10:FF:000646">
    <property type="entry name" value="Transcriptional regulator, AsnC family"/>
    <property type="match status" value="1"/>
</dbReference>
<dbReference type="SMART" id="SM00344">
    <property type="entry name" value="HTH_ASNC"/>
    <property type="match status" value="1"/>
</dbReference>
<dbReference type="InterPro" id="IPR011991">
    <property type="entry name" value="ArsR-like_HTH"/>
</dbReference>
<keyword evidence="3" id="KW-0804">Transcription</keyword>
<name>A0AAP3E7T0_9EURY</name>
<dbReference type="InterPro" id="IPR000485">
    <property type="entry name" value="AsnC-type_HTH_dom"/>
</dbReference>
<keyword evidence="1" id="KW-0805">Transcription regulation</keyword>
<evidence type="ECO:0000256" key="3">
    <source>
        <dbReference type="ARBA" id="ARBA00023163"/>
    </source>
</evidence>
<dbReference type="SUPFAM" id="SSF46785">
    <property type="entry name" value="Winged helix' DNA-binding domain"/>
    <property type="match status" value="1"/>
</dbReference>
<dbReference type="PRINTS" id="PR00033">
    <property type="entry name" value="HTHASNC"/>
</dbReference>
<proteinExistence type="predicted"/>
<organism evidence="5 6">
    <name type="scientific">Natronosalvus hydrolyticus</name>
    <dbReference type="NCBI Taxonomy" id="2979988"/>
    <lineage>
        <taxon>Archaea</taxon>
        <taxon>Methanobacteriati</taxon>
        <taxon>Methanobacteriota</taxon>
        <taxon>Stenosarchaea group</taxon>
        <taxon>Halobacteria</taxon>
        <taxon>Halobacteriales</taxon>
        <taxon>Natrialbaceae</taxon>
        <taxon>Natronosalvus</taxon>
    </lineage>
</organism>
<accession>A0AAP3E7T0</accession>
<evidence type="ECO:0000259" key="4">
    <source>
        <dbReference type="PROSITE" id="PS50956"/>
    </source>
</evidence>
<dbReference type="SUPFAM" id="SSF54909">
    <property type="entry name" value="Dimeric alpha+beta barrel"/>
    <property type="match status" value="1"/>
</dbReference>
<dbReference type="Gene3D" id="1.10.10.10">
    <property type="entry name" value="Winged helix-like DNA-binding domain superfamily/Winged helix DNA-binding domain"/>
    <property type="match status" value="1"/>
</dbReference>
<sequence length="158" mass="17792">MELDDTDREILRLLQENARTPFSEIARQIEMSSATVHDRVNRMESAGVITGYHTQVDPKAIGLGISAIVGLRVEQGREQDTLDRLTDIPGVQEVHLTTGEWDVMMRVYADDADALRELMFDQIAQMDGFSRSQTMVILGTTYENEVLPVETDDESFEA</sequence>
<dbReference type="PANTHER" id="PTHR30154">
    <property type="entry name" value="LEUCINE-RESPONSIVE REGULATORY PROTEIN"/>
    <property type="match status" value="1"/>
</dbReference>
<dbReference type="PROSITE" id="PS50956">
    <property type="entry name" value="HTH_ASNC_2"/>
    <property type="match status" value="1"/>
</dbReference>
<dbReference type="InterPro" id="IPR019887">
    <property type="entry name" value="Tscrpt_reg_AsnC/Lrp_C"/>
</dbReference>
<gene>
    <name evidence="5" type="ORF">OB919_18480</name>
</gene>
<dbReference type="CDD" id="cd00090">
    <property type="entry name" value="HTH_ARSR"/>
    <property type="match status" value="1"/>
</dbReference>
<keyword evidence="2" id="KW-0238">DNA-binding</keyword>
<evidence type="ECO:0000256" key="2">
    <source>
        <dbReference type="ARBA" id="ARBA00023125"/>
    </source>
</evidence>
<feature type="domain" description="HTH asnC-type" evidence="4">
    <location>
        <begin position="3"/>
        <end position="64"/>
    </location>
</feature>
<dbReference type="Gene3D" id="3.30.70.920">
    <property type="match status" value="1"/>
</dbReference>
<evidence type="ECO:0000256" key="1">
    <source>
        <dbReference type="ARBA" id="ARBA00023015"/>
    </source>
</evidence>